<feature type="region of interest" description="Disordered" evidence="1">
    <location>
        <begin position="1"/>
        <end position="36"/>
    </location>
</feature>
<dbReference type="AlphaFoldDB" id="A0A8J4Y6T2"/>
<organism evidence="2 3">
    <name type="scientific">Chionoecetes opilio</name>
    <name type="common">Atlantic snow crab</name>
    <name type="synonym">Cancer opilio</name>
    <dbReference type="NCBI Taxonomy" id="41210"/>
    <lineage>
        <taxon>Eukaryota</taxon>
        <taxon>Metazoa</taxon>
        <taxon>Ecdysozoa</taxon>
        <taxon>Arthropoda</taxon>
        <taxon>Crustacea</taxon>
        <taxon>Multicrustacea</taxon>
        <taxon>Malacostraca</taxon>
        <taxon>Eumalacostraca</taxon>
        <taxon>Eucarida</taxon>
        <taxon>Decapoda</taxon>
        <taxon>Pleocyemata</taxon>
        <taxon>Brachyura</taxon>
        <taxon>Eubrachyura</taxon>
        <taxon>Majoidea</taxon>
        <taxon>Majidae</taxon>
        <taxon>Chionoecetes</taxon>
    </lineage>
</organism>
<accession>A0A8J4Y6T2</accession>
<dbReference type="PANTHER" id="PTHR46113">
    <property type="entry name" value="SNAC DOMAIN-CONTAINING PROTEIN"/>
    <property type="match status" value="1"/>
</dbReference>
<gene>
    <name evidence="2" type="ORF">GWK47_006110</name>
</gene>
<evidence type="ECO:0000256" key="1">
    <source>
        <dbReference type="SAM" id="MobiDB-lite"/>
    </source>
</evidence>
<dbReference type="EMBL" id="JACEEZ010009869">
    <property type="protein sequence ID" value="KAG0722215.1"/>
    <property type="molecule type" value="Genomic_DNA"/>
</dbReference>
<dbReference type="OrthoDB" id="6344992at2759"/>
<comment type="caution">
    <text evidence="2">The sequence shown here is derived from an EMBL/GenBank/DDBJ whole genome shotgun (WGS) entry which is preliminary data.</text>
</comment>
<name>A0A8J4Y6T2_CHIOP</name>
<dbReference type="Proteomes" id="UP000770661">
    <property type="component" value="Unassembled WGS sequence"/>
</dbReference>
<evidence type="ECO:0000313" key="3">
    <source>
        <dbReference type="Proteomes" id="UP000770661"/>
    </source>
</evidence>
<dbReference type="PANTHER" id="PTHR46113:SF1">
    <property type="entry name" value="PEPTIDASE M17 LEUCYL AMINOPEPTIDASE N-TERMINAL DOMAIN-CONTAINING PROTEIN"/>
    <property type="match status" value="1"/>
</dbReference>
<protein>
    <submittedName>
        <fullName evidence="2">Uncharacterized protein</fullName>
    </submittedName>
</protein>
<evidence type="ECO:0000313" key="2">
    <source>
        <dbReference type="EMBL" id="KAG0722215.1"/>
    </source>
</evidence>
<sequence length="108" mass="12330">MPADVKRAMVSALKDKAQENPPRIQLDPTPTNPERKTQADFVTSNFTKLLDNFGLTQKLLHQDPEKWKDLPEFAEANKTFQNIKVVNDFGERGVALMQEYNALLTKNE</sequence>
<reference evidence="2" key="1">
    <citation type="submission" date="2020-07" db="EMBL/GenBank/DDBJ databases">
        <title>The High-quality genome of the commercially important snow crab, Chionoecetes opilio.</title>
        <authorList>
            <person name="Jeong J.-H."/>
            <person name="Ryu S."/>
        </authorList>
    </citation>
    <scope>NUCLEOTIDE SEQUENCE</scope>
    <source>
        <strain evidence="2">MADBK_172401_WGS</strain>
        <tissue evidence="2">Digestive gland</tissue>
    </source>
</reference>
<proteinExistence type="predicted"/>
<feature type="compositionally biased region" description="Basic and acidic residues" evidence="1">
    <location>
        <begin position="1"/>
        <end position="18"/>
    </location>
</feature>
<keyword evidence="3" id="KW-1185">Reference proteome</keyword>